<dbReference type="KEGG" id="sdr:SCD_n02339"/>
<dbReference type="eggNOG" id="ENOG5031PKU">
    <property type="taxonomic scope" value="Bacteria"/>
</dbReference>
<evidence type="ECO:0000313" key="2">
    <source>
        <dbReference type="EMBL" id="BAN36147.1"/>
    </source>
</evidence>
<evidence type="ECO:0008006" key="4">
    <source>
        <dbReference type="Google" id="ProtNLM"/>
    </source>
</evidence>
<dbReference type="PROSITE" id="PS51257">
    <property type="entry name" value="PROKAR_LIPOPROTEIN"/>
    <property type="match status" value="1"/>
</dbReference>
<dbReference type="RefSeq" id="WP_009205344.1">
    <property type="nucleotide sequence ID" value="NC_022357.1"/>
</dbReference>
<reference evidence="2 3" key="1">
    <citation type="journal article" date="2012" name="Appl. Environ. Microbiol.">
        <title>Draft genome sequence of a psychrotolerant sulfur-oxidizing bacterium, Sulfuricella denitrificans skB26, and proteomic insights into cold adaptation.</title>
        <authorList>
            <person name="Watanabe T."/>
            <person name="Kojima H."/>
            <person name="Fukui M."/>
        </authorList>
    </citation>
    <scope>NUCLEOTIDE SEQUENCE [LARGE SCALE GENOMIC DNA]</scope>
    <source>
        <strain evidence="3">skB26</strain>
    </source>
</reference>
<keyword evidence="1" id="KW-0732">Signal</keyword>
<organism evidence="2 3">
    <name type="scientific">Sulfuricella denitrificans (strain DSM 22764 / NBRC 105220 / skB26)</name>
    <dbReference type="NCBI Taxonomy" id="1163617"/>
    <lineage>
        <taxon>Bacteria</taxon>
        <taxon>Pseudomonadati</taxon>
        <taxon>Pseudomonadota</taxon>
        <taxon>Betaproteobacteria</taxon>
        <taxon>Nitrosomonadales</taxon>
        <taxon>Sulfuricellaceae</taxon>
        <taxon>Sulfuricella</taxon>
    </lineage>
</organism>
<accession>S6B6M1</accession>
<dbReference type="EMBL" id="AP013066">
    <property type="protein sequence ID" value="BAN36147.1"/>
    <property type="molecule type" value="Genomic_DNA"/>
</dbReference>
<feature type="chain" id="PRO_5004536083" description="Lipoprotein" evidence="1">
    <location>
        <begin position="19"/>
        <end position="134"/>
    </location>
</feature>
<dbReference type="OrthoDB" id="8595550at2"/>
<evidence type="ECO:0000313" key="3">
    <source>
        <dbReference type="Proteomes" id="UP000015559"/>
    </source>
</evidence>
<protein>
    <recommendedName>
        <fullName evidence="4">Lipoprotein</fullName>
    </recommendedName>
</protein>
<name>S6B6M1_SULDS</name>
<feature type="signal peptide" evidence="1">
    <location>
        <begin position="1"/>
        <end position="18"/>
    </location>
</feature>
<proteinExistence type="predicted"/>
<dbReference type="HOGENOM" id="CLU_1895120_0_0_4"/>
<evidence type="ECO:0000256" key="1">
    <source>
        <dbReference type="SAM" id="SignalP"/>
    </source>
</evidence>
<dbReference type="Proteomes" id="UP000015559">
    <property type="component" value="Chromosome"/>
</dbReference>
<dbReference type="AlphaFoldDB" id="S6B6M1"/>
<dbReference type="STRING" id="1163617.SCD_n02339"/>
<gene>
    <name evidence="2" type="ORF">SCD_n02339</name>
</gene>
<keyword evidence="3" id="KW-1185">Reference proteome</keyword>
<sequence>MLSKIKSLILIVTLSGCAAMPWTDTREDALRQEAGYLAGLVKKNKINKVQAADRLNIKRINLIGQNPYDDEVFAYYRHLAGERDRKRIDQDEAQSLMQKKLSEVRARYRQDPGKSGKTPVFTNFMMELYGLPSL</sequence>